<dbReference type="GO" id="GO:0008381">
    <property type="term" value="F:mechanosensitive monoatomic ion channel activity"/>
    <property type="evidence" value="ECO:0007669"/>
    <property type="project" value="InterPro"/>
</dbReference>
<dbReference type="EMBL" id="DXBS01000120">
    <property type="protein sequence ID" value="HIZ25098.1"/>
    <property type="molecule type" value="Genomic_DNA"/>
</dbReference>
<sequence length="307" mass="33771">MEQFWETLRQIGNDFVQNTGLAIVRTVAFFVLGLVVIRIVQVVARATTLKSRKLDKSASTFIVSLITVVLYVALAVLVVSSLGFSTAGIIAAFSAVALAVALALKDSLASLANGVIIIFTKPFKKGDYICIDGLEGLVQDIRLFNTKLLTYSNEEVIVPNSEVLGNKLINYTSMPLRRVVIDFPVPYSADVEEIKKFLLQGVEAYPYAVNMPAPSVVLLDYEDSTLKLSLRAWGENEHYWDLYFDLRDMILRELRAHGIANPFPQLEVSLRERNAAPADPAAPAIQNLAGSAPARDPVTQEDAEKEV</sequence>
<dbReference type="InterPro" id="IPR011066">
    <property type="entry name" value="MscS_channel_C_sf"/>
</dbReference>
<evidence type="ECO:0000256" key="3">
    <source>
        <dbReference type="ARBA" id="ARBA00022475"/>
    </source>
</evidence>
<gene>
    <name evidence="11" type="ORF">H9812_06485</name>
</gene>
<dbReference type="Pfam" id="PF00924">
    <property type="entry name" value="MS_channel_2nd"/>
    <property type="match status" value="1"/>
</dbReference>
<dbReference type="AlphaFoldDB" id="A0A9D2DY09"/>
<dbReference type="SUPFAM" id="SSF82861">
    <property type="entry name" value="Mechanosensitive channel protein MscS (YggB), transmembrane region"/>
    <property type="match status" value="1"/>
</dbReference>
<evidence type="ECO:0000313" key="11">
    <source>
        <dbReference type="EMBL" id="HIZ25098.1"/>
    </source>
</evidence>
<reference evidence="11" key="2">
    <citation type="submission" date="2021-04" db="EMBL/GenBank/DDBJ databases">
        <authorList>
            <person name="Gilroy R."/>
        </authorList>
    </citation>
    <scope>NUCLEOTIDE SEQUENCE</scope>
    <source>
        <strain evidence="11">CHK33-5263</strain>
    </source>
</reference>
<comment type="similarity">
    <text evidence="2">Belongs to the MscS (TC 1.A.23) family.</text>
</comment>
<evidence type="ECO:0000259" key="9">
    <source>
        <dbReference type="Pfam" id="PF00924"/>
    </source>
</evidence>
<comment type="caution">
    <text evidence="11">The sequence shown here is derived from an EMBL/GenBank/DDBJ whole genome shotgun (WGS) entry which is preliminary data.</text>
</comment>
<dbReference type="PANTHER" id="PTHR30221:SF1">
    <property type="entry name" value="SMALL-CONDUCTANCE MECHANOSENSITIVE CHANNEL"/>
    <property type="match status" value="1"/>
</dbReference>
<dbReference type="SUPFAM" id="SSF82689">
    <property type="entry name" value="Mechanosensitive channel protein MscS (YggB), C-terminal domain"/>
    <property type="match status" value="1"/>
</dbReference>
<feature type="domain" description="Mechanosensitive ion channel MscS C-terminal" evidence="10">
    <location>
        <begin position="179"/>
        <end position="259"/>
    </location>
</feature>
<reference evidence="11" key="1">
    <citation type="journal article" date="2021" name="PeerJ">
        <title>Extensive microbial diversity within the chicken gut microbiome revealed by metagenomics and culture.</title>
        <authorList>
            <person name="Gilroy R."/>
            <person name="Ravi A."/>
            <person name="Getino M."/>
            <person name="Pursley I."/>
            <person name="Horton D.L."/>
            <person name="Alikhan N.F."/>
            <person name="Baker D."/>
            <person name="Gharbi K."/>
            <person name="Hall N."/>
            <person name="Watson M."/>
            <person name="Adriaenssens E.M."/>
            <person name="Foster-Nyarko E."/>
            <person name="Jarju S."/>
            <person name="Secka A."/>
            <person name="Antonio M."/>
            <person name="Oren A."/>
            <person name="Chaudhuri R.R."/>
            <person name="La Ragione R."/>
            <person name="Hildebrand F."/>
            <person name="Pallen M.J."/>
        </authorList>
    </citation>
    <scope>NUCLEOTIDE SEQUENCE</scope>
    <source>
        <strain evidence="11">CHK33-5263</strain>
    </source>
</reference>
<dbReference type="Gene3D" id="2.30.30.60">
    <property type="match status" value="1"/>
</dbReference>
<dbReference type="SUPFAM" id="SSF50182">
    <property type="entry name" value="Sm-like ribonucleoproteins"/>
    <property type="match status" value="1"/>
</dbReference>
<protein>
    <submittedName>
        <fullName evidence="11">Mechanosensitive ion channel family protein</fullName>
    </submittedName>
</protein>
<dbReference type="InterPro" id="IPR045275">
    <property type="entry name" value="MscS_archaea/bacteria_type"/>
</dbReference>
<proteinExistence type="inferred from homology"/>
<evidence type="ECO:0000256" key="6">
    <source>
        <dbReference type="ARBA" id="ARBA00023136"/>
    </source>
</evidence>
<dbReference type="GO" id="GO:0005886">
    <property type="term" value="C:plasma membrane"/>
    <property type="evidence" value="ECO:0007669"/>
    <property type="project" value="UniProtKB-SubCell"/>
</dbReference>
<feature type="transmembrane region" description="Helical" evidence="8">
    <location>
        <begin position="86"/>
        <end position="104"/>
    </location>
</feature>
<evidence type="ECO:0000256" key="1">
    <source>
        <dbReference type="ARBA" id="ARBA00004651"/>
    </source>
</evidence>
<dbReference type="PANTHER" id="PTHR30221">
    <property type="entry name" value="SMALL-CONDUCTANCE MECHANOSENSITIVE CHANNEL"/>
    <property type="match status" value="1"/>
</dbReference>
<comment type="subcellular location">
    <subcellularLocation>
        <location evidence="1">Cell membrane</location>
        <topology evidence="1">Multi-pass membrane protein</topology>
    </subcellularLocation>
</comment>
<feature type="transmembrane region" description="Helical" evidence="8">
    <location>
        <begin position="61"/>
        <end position="80"/>
    </location>
</feature>
<keyword evidence="6 8" id="KW-0472">Membrane</keyword>
<dbReference type="InterPro" id="IPR011014">
    <property type="entry name" value="MscS_channel_TM-2"/>
</dbReference>
<evidence type="ECO:0000256" key="2">
    <source>
        <dbReference type="ARBA" id="ARBA00008017"/>
    </source>
</evidence>
<keyword evidence="4 8" id="KW-0812">Transmembrane</keyword>
<keyword evidence="3" id="KW-1003">Cell membrane</keyword>
<dbReference type="Gene3D" id="3.30.70.100">
    <property type="match status" value="1"/>
</dbReference>
<dbReference type="InterPro" id="IPR023408">
    <property type="entry name" value="MscS_beta-dom_sf"/>
</dbReference>
<dbReference type="InterPro" id="IPR010920">
    <property type="entry name" value="LSM_dom_sf"/>
</dbReference>
<evidence type="ECO:0000256" key="8">
    <source>
        <dbReference type="SAM" id="Phobius"/>
    </source>
</evidence>
<feature type="region of interest" description="Disordered" evidence="7">
    <location>
        <begin position="277"/>
        <end position="307"/>
    </location>
</feature>
<evidence type="ECO:0000256" key="7">
    <source>
        <dbReference type="SAM" id="MobiDB-lite"/>
    </source>
</evidence>
<keyword evidence="5 8" id="KW-1133">Transmembrane helix</keyword>
<dbReference type="Proteomes" id="UP000824044">
    <property type="component" value="Unassembled WGS sequence"/>
</dbReference>
<feature type="domain" description="Mechanosensitive ion channel MscS" evidence="9">
    <location>
        <begin position="106"/>
        <end position="172"/>
    </location>
</feature>
<evidence type="ECO:0000259" key="10">
    <source>
        <dbReference type="Pfam" id="PF21082"/>
    </source>
</evidence>
<evidence type="ECO:0000256" key="4">
    <source>
        <dbReference type="ARBA" id="ARBA00022692"/>
    </source>
</evidence>
<organism evidence="11 12">
    <name type="scientific">Candidatus Gallimonas intestinigallinarum</name>
    <dbReference type="NCBI Taxonomy" id="2838604"/>
    <lineage>
        <taxon>Bacteria</taxon>
        <taxon>Bacillati</taxon>
        <taxon>Bacillota</taxon>
        <taxon>Clostridia</taxon>
        <taxon>Candidatus Gallimonas</taxon>
    </lineage>
</organism>
<dbReference type="Gene3D" id="1.10.287.1260">
    <property type="match status" value="1"/>
</dbReference>
<evidence type="ECO:0000313" key="12">
    <source>
        <dbReference type="Proteomes" id="UP000824044"/>
    </source>
</evidence>
<dbReference type="InterPro" id="IPR006685">
    <property type="entry name" value="MscS_channel_2nd"/>
</dbReference>
<dbReference type="Pfam" id="PF21082">
    <property type="entry name" value="MS_channel_3rd"/>
    <property type="match status" value="1"/>
</dbReference>
<dbReference type="InterPro" id="IPR049278">
    <property type="entry name" value="MS_channel_C"/>
</dbReference>
<feature type="transmembrane region" description="Helical" evidence="8">
    <location>
        <begin position="20"/>
        <end position="40"/>
    </location>
</feature>
<accession>A0A9D2DY09</accession>
<name>A0A9D2DY09_9FIRM</name>
<evidence type="ECO:0000256" key="5">
    <source>
        <dbReference type="ARBA" id="ARBA00022989"/>
    </source>
</evidence>